<dbReference type="InterPro" id="IPR029064">
    <property type="entry name" value="Ribosomal_eL30-like_sf"/>
</dbReference>
<feature type="non-terminal residue" evidence="7">
    <location>
        <position position="1"/>
    </location>
</feature>
<dbReference type="GO" id="GO:0003735">
    <property type="term" value="F:structural constituent of ribosome"/>
    <property type="evidence" value="ECO:0007669"/>
    <property type="project" value="InterPro"/>
</dbReference>
<dbReference type="Pfam" id="PF01248">
    <property type="entry name" value="Ribosomal_L7Ae"/>
    <property type="match status" value="1"/>
</dbReference>
<dbReference type="GO" id="GO:0022626">
    <property type="term" value="C:cytosolic ribosome"/>
    <property type="evidence" value="ECO:0007669"/>
    <property type="project" value="UniProtKB-ARBA"/>
</dbReference>
<dbReference type="GO" id="GO:0015935">
    <property type="term" value="C:small ribosomal subunit"/>
    <property type="evidence" value="ECO:0007669"/>
    <property type="project" value="UniProtKB-ARBA"/>
</dbReference>
<dbReference type="AlphaFoldDB" id="N6UL80"/>
<dbReference type="PRINTS" id="PR00972">
    <property type="entry name" value="RIBSOMALS12E"/>
</dbReference>
<dbReference type="PROSITE" id="PS01189">
    <property type="entry name" value="RIBOSOMAL_S12E"/>
    <property type="match status" value="1"/>
</dbReference>
<evidence type="ECO:0000259" key="6">
    <source>
        <dbReference type="Pfam" id="PF01248"/>
    </source>
</evidence>
<evidence type="ECO:0000256" key="2">
    <source>
        <dbReference type="ARBA" id="ARBA00022980"/>
    </source>
</evidence>
<dbReference type="FunFam" id="3.30.1330.30:FF:000005">
    <property type="entry name" value="40S ribosomal protein S12"/>
    <property type="match status" value="1"/>
</dbReference>
<dbReference type="Gene3D" id="3.30.1330.30">
    <property type="match status" value="1"/>
</dbReference>
<evidence type="ECO:0000256" key="4">
    <source>
        <dbReference type="RuleBase" id="RU000670"/>
    </source>
</evidence>
<evidence type="ECO:0000313" key="8">
    <source>
        <dbReference type="EnsemblMetazoa" id="XP_019756176.1"/>
    </source>
</evidence>
<organism evidence="7">
    <name type="scientific">Dendroctonus ponderosae</name>
    <name type="common">Mountain pine beetle</name>
    <dbReference type="NCBI Taxonomy" id="77166"/>
    <lineage>
        <taxon>Eukaryota</taxon>
        <taxon>Metazoa</taxon>
        <taxon>Ecdysozoa</taxon>
        <taxon>Arthropoda</taxon>
        <taxon>Hexapoda</taxon>
        <taxon>Insecta</taxon>
        <taxon>Pterygota</taxon>
        <taxon>Neoptera</taxon>
        <taxon>Endopterygota</taxon>
        <taxon>Coleoptera</taxon>
        <taxon>Polyphaga</taxon>
        <taxon>Cucujiformia</taxon>
        <taxon>Curculionidae</taxon>
        <taxon>Scolytinae</taxon>
        <taxon>Dendroctonus</taxon>
    </lineage>
</organism>
<name>N6UL80_DENPD</name>
<feature type="domain" description="Ribosomal protein eL8/eL30/eS12/Gadd45" evidence="6">
    <location>
        <begin position="87"/>
        <end position="180"/>
    </location>
</feature>
<dbReference type="OrthoDB" id="10249311at2759"/>
<evidence type="ECO:0000256" key="1">
    <source>
        <dbReference type="ARBA" id="ARBA00005824"/>
    </source>
</evidence>
<dbReference type="GO" id="GO:0006412">
    <property type="term" value="P:translation"/>
    <property type="evidence" value="ECO:0007669"/>
    <property type="project" value="InterPro"/>
</dbReference>
<evidence type="ECO:0000313" key="9">
    <source>
        <dbReference type="Proteomes" id="UP000019118"/>
    </source>
</evidence>
<reference evidence="8" key="2">
    <citation type="submission" date="2024-08" db="UniProtKB">
        <authorList>
            <consortium name="EnsemblMetazoa"/>
        </authorList>
    </citation>
    <scope>IDENTIFICATION</scope>
</reference>
<dbReference type="KEGG" id="dpa:109534838"/>
<dbReference type="EnsemblMetazoa" id="XM_019900617.1">
    <property type="protein sequence ID" value="XP_019756176.1"/>
    <property type="gene ID" value="LOC109534838"/>
</dbReference>
<dbReference type="SUPFAM" id="SSF55315">
    <property type="entry name" value="L30e-like"/>
    <property type="match status" value="1"/>
</dbReference>
<accession>N6UL80</accession>
<dbReference type="OMA" id="RIHNMDG"/>
<dbReference type="Proteomes" id="UP000019118">
    <property type="component" value="Unassembled WGS sequence"/>
</dbReference>
<proteinExistence type="inferred from homology"/>
<comment type="similarity">
    <text evidence="1 4">Belongs to the eukaryotic ribosomal protein eS12 family.</text>
</comment>
<keyword evidence="2 4" id="KW-0689">Ribosomal protein</keyword>
<gene>
    <name evidence="8" type="primary">109534838</name>
    <name evidence="7" type="ORF">YQE_04091</name>
</gene>
<evidence type="ECO:0000256" key="3">
    <source>
        <dbReference type="ARBA" id="ARBA00023274"/>
    </source>
</evidence>
<dbReference type="HOGENOM" id="CLU_110343_1_0_1"/>
<evidence type="ECO:0000256" key="5">
    <source>
        <dbReference type="SAM" id="MobiDB-lite"/>
    </source>
</evidence>
<reference evidence="7 9" key="1">
    <citation type="journal article" date="2013" name="Genome Biol.">
        <title>Draft genome of the mountain pine beetle, Dendroctonus ponderosae Hopkins, a major forest pest.</title>
        <authorList>
            <person name="Keeling C.I."/>
            <person name="Yuen M.M."/>
            <person name="Liao N.Y."/>
            <person name="Docking T.R."/>
            <person name="Chan S.K."/>
            <person name="Taylor G.A."/>
            <person name="Palmquist D.L."/>
            <person name="Jackman S.D."/>
            <person name="Nguyen A."/>
            <person name="Li M."/>
            <person name="Henderson H."/>
            <person name="Janes J.K."/>
            <person name="Zhao Y."/>
            <person name="Pandoh P."/>
            <person name="Moore R."/>
            <person name="Sperling F.A."/>
            <person name="Huber D.P."/>
            <person name="Birol I."/>
            <person name="Jones S.J."/>
            <person name="Bohlmann J."/>
        </authorList>
    </citation>
    <scope>NUCLEOTIDE SEQUENCE</scope>
</reference>
<protein>
    <recommendedName>
        <fullName evidence="4">40S ribosomal protein S12</fullName>
    </recommendedName>
</protein>
<feature type="region of interest" description="Disordered" evidence="5">
    <location>
        <begin position="56"/>
        <end position="82"/>
    </location>
</feature>
<keyword evidence="3 4" id="KW-0687">Ribonucleoprotein</keyword>
<dbReference type="PANTHER" id="PTHR11843">
    <property type="entry name" value="40S RIBOSOMAL PROTEIN S12"/>
    <property type="match status" value="1"/>
</dbReference>
<dbReference type="InterPro" id="IPR004038">
    <property type="entry name" value="Ribosomal_eL8/eL30/eS12/Gad45"/>
</dbReference>
<keyword evidence="9" id="KW-1185">Reference proteome</keyword>
<evidence type="ECO:0000313" key="7">
    <source>
        <dbReference type="EMBL" id="ENN79447.1"/>
    </source>
</evidence>
<dbReference type="EMBL" id="KB740694">
    <property type="protein sequence ID" value="ENN79447.1"/>
    <property type="molecule type" value="Genomic_DNA"/>
</dbReference>
<dbReference type="InterPro" id="IPR047860">
    <property type="entry name" value="Ribosomal_eS12_CS"/>
</dbReference>
<sequence>MWETRARQPQLCCKGIKLENLSTPSTVVVTLHEFLQTPLFPFAFDTSARNLDKRFSSKMSDVETDDAPAPTPAPAPVSGGPMDVNQALQEVLKKALIHDGVVHGLHEAAKALDKRQAVLCVLAENCDEPRYKQLVQALCAEHQIDLIKVDNNKKLGEWSGLCKIDSTGKARKVVGSSCVVIKDFGEESPALDVLKEYLKNNK</sequence>
<dbReference type="InterPro" id="IPR000530">
    <property type="entry name" value="Ribosomal_eS12"/>
</dbReference>